<dbReference type="EMBL" id="VXIS01000092">
    <property type="protein sequence ID" value="KAA8906094.1"/>
    <property type="molecule type" value="Genomic_DNA"/>
</dbReference>
<name>A0A5J5EWA0_9PEZI</name>
<evidence type="ECO:0000313" key="2">
    <source>
        <dbReference type="EMBL" id="KAA8906094.1"/>
    </source>
</evidence>
<dbReference type="InParanoid" id="A0A5J5EWA0"/>
<feature type="region of interest" description="Disordered" evidence="1">
    <location>
        <begin position="1"/>
        <end position="23"/>
    </location>
</feature>
<feature type="region of interest" description="Disordered" evidence="1">
    <location>
        <begin position="219"/>
        <end position="260"/>
    </location>
</feature>
<keyword evidence="3" id="KW-1185">Reference proteome</keyword>
<feature type="region of interest" description="Disordered" evidence="1">
    <location>
        <begin position="44"/>
        <end position="127"/>
    </location>
</feature>
<feature type="compositionally biased region" description="Basic and acidic residues" evidence="1">
    <location>
        <begin position="229"/>
        <end position="248"/>
    </location>
</feature>
<proteinExistence type="predicted"/>
<sequence length="260" mass="28370">MSDDKSSPPPSASSSSPPKREPFFQTVRRISDYQFSTLLHSLIGLPSSLSPPATSGWILDDDDIDPADAPRPRTQRSGSDSIVDEVRKLRDDEERKGGGGDGSGSGGLGIGRAETGGTSAPAPGSGKREACMGVGEIFSVPSSVEMLRGFEELHRELFRPLVMSPSSLRPENRRNNIETELDYYAFFERQFQRRNPTATATTEDGKKCVVEKFEEVRSFTGPDGVTKSRRVEVKKFSDGSEERREKEGITMPPPSGGGRN</sequence>
<dbReference type="Proteomes" id="UP000326924">
    <property type="component" value="Unassembled WGS sequence"/>
</dbReference>
<reference evidence="2 3" key="1">
    <citation type="submission" date="2019-09" db="EMBL/GenBank/DDBJ databases">
        <title>Draft genome of the ectomycorrhizal ascomycete Sphaerosporella brunnea.</title>
        <authorList>
            <consortium name="DOE Joint Genome Institute"/>
            <person name="Benucci G.M."/>
            <person name="Marozzi G."/>
            <person name="Antonielli L."/>
            <person name="Sanchez S."/>
            <person name="Marco P."/>
            <person name="Wang X."/>
            <person name="Falini L.B."/>
            <person name="Barry K."/>
            <person name="Haridas S."/>
            <person name="Lipzen A."/>
            <person name="Labutti K."/>
            <person name="Grigoriev I.V."/>
            <person name="Murat C."/>
            <person name="Martin F."/>
            <person name="Albertini E."/>
            <person name="Donnini D."/>
            <person name="Bonito G."/>
        </authorList>
    </citation>
    <scope>NUCLEOTIDE SEQUENCE [LARGE SCALE GENOMIC DNA]</scope>
    <source>
        <strain evidence="2 3">Sb_GMNB300</strain>
    </source>
</reference>
<accession>A0A5J5EWA0</accession>
<gene>
    <name evidence="2" type="ORF">FN846DRAFT_722185</name>
</gene>
<organism evidence="2 3">
    <name type="scientific">Sphaerosporella brunnea</name>
    <dbReference type="NCBI Taxonomy" id="1250544"/>
    <lineage>
        <taxon>Eukaryota</taxon>
        <taxon>Fungi</taxon>
        <taxon>Dikarya</taxon>
        <taxon>Ascomycota</taxon>
        <taxon>Pezizomycotina</taxon>
        <taxon>Pezizomycetes</taxon>
        <taxon>Pezizales</taxon>
        <taxon>Pyronemataceae</taxon>
        <taxon>Sphaerosporella</taxon>
    </lineage>
</organism>
<feature type="compositionally biased region" description="Basic and acidic residues" evidence="1">
    <location>
        <begin position="84"/>
        <end position="98"/>
    </location>
</feature>
<evidence type="ECO:0000313" key="3">
    <source>
        <dbReference type="Proteomes" id="UP000326924"/>
    </source>
</evidence>
<dbReference type="AlphaFoldDB" id="A0A5J5EWA0"/>
<evidence type="ECO:0000256" key="1">
    <source>
        <dbReference type="SAM" id="MobiDB-lite"/>
    </source>
</evidence>
<feature type="compositionally biased region" description="Pro residues" evidence="1">
    <location>
        <begin position="251"/>
        <end position="260"/>
    </location>
</feature>
<dbReference type="OrthoDB" id="4586300at2759"/>
<protein>
    <submittedName>
        <fullName evidence="2">Uncharacterized protein</fullName>
    </submittedName>
</protein>
<feature type="compositionally biased region" description="Gly residues" evidence="1">
    <location>
        <begin position="99"/>
        <end position="110"/>
    </location>
</feature>
<comment type="caution">
    <text evidence="2">The sequence shown here is derived from an EMBL/GenBank/DDBJ whole genome shotgun (WGS) entry which is preliminary data.</text>
</comment>